<dbReference type="AlphaFoldDB" id="A0A3S0PQ85"/>
<dbReference type="Proteomes" id="UP000268973">
    <property type="component" value="Unassembled WGS sequence"/>
</dbReference>
<sequence length="304" mass="35843">MLKTVLLKFPSVYKLIFSLEKVLFRVKYIIKSPKSLRIRKYNEVHGYYPNLIEPRSFSELIQVRSLDLAPNIYSELTDKYKVRDWVLNRIGEEYLVPLYDVFKKPEDIDFEALPKEFVLKCNHDSRSAIVCKNRDVLDKSDILFKITRSFIRNYYHHSLEAHYRHIKPVILCEKLLSDSSGQLIDYKFHVFHKKIELIQVDVDRSNGIKRNVYDEDWNSTDISLNGVSKGQYFERPSNFELMKSIAINLSDDFDYVRVDLYNVDGKIYFGEMTFTPGSGLSLIEPISENERLGRLWKQGRSDEK</sequence>
<dbReference type="InterPro" id="IPR029465">
    <property type="entry name" value="ATPgrasp_TupA"/>
</dbReference>
<protein>
    <submittedName>
        <fullName evidence="1">Glycosyl transferase</fullName>
    </submittedName>
</protein>
<reference evidence="1 2" key="1">
    <citation type="submission" date="2018-12" db="EMBL/GenBank/DDBJ databases">
        <title>Vibrio sp. isolated from China Sea.</title>
        <authorList>
            <person name="Li Y."/>
        </authorList>
    </citation>
    <scope>NUCLEOTIDE SEQUENCE [LARGE SCALE GENOMIC DNA]</scope>
    <source>
        <strain evidence="1 2">BEI207</strain>
    </source>
</reference>
<keyword evidence="2" id="KW-1185">Reference proteome</keyword>
<dbReference type="EMBL" id="RXZH01000001">
    <property type="protein sequence ID" value="RTZ17429.1"/>
    <property type="molecule type" value="Genomic_DNA"/>
</dbReference>
<dbReference type="GO" id="GO:0016740">
    <property type="term" value="F:transferase activity"/>
    <property type="evidence" value="ECO:0007669"/>
    <property type="project" value="UniProtKB-KW"/>
</dbReference>
<gene>
    <name evidence="1" type="ORF">EJ063_01210</name>
</gene>
<evidence type="ECO:0000313" key="1">
    <source>
        <dbReference type="EMBL" id="RTZ17429.1"/>
    </source>
</evidence>
<dbReference type="OrthoDB" id="9791827at2"/>
<accession>A0A3S0PQ85</accession>
<organism evidence="1 2">
    <name type="scientific">Vibrio aquaticus</name>
    <dbReference type="NCBI Taxonomy" id="2496559"/>
    <lineage>
        <taxon>Bacteria</taxon>
        <taxon>Pseudomonadati</taxon>
        <taxon>Pseudomonadota</taxon>
        <taxon>Gammaproteobacteria</taxon>
        <taxon>Vibrionales</taxon>
        <taxon>Vibrionaceae</taxon>
        <taxon>Vibrio</taxon>
    </lineage>
</organism>
<dbReference type="RefSeq" id="WP_126572185.1">
    <property type="nucleotide sequence ID" value="NZ_RXZH01000001.1"/>
</dbReference>
<keyword evidence="1" id="KW-0808">Transferase</keyword>
<proteinExistence type="predicted"/>
<name>A0A3S0PQ85_9VIBR</name>
<dbReference type="Pfam" id="PF14305">
    <property type="entry name" value="ATPgrasp_TupA"/>
    <property type="match status" value="1"/>
</dbReference>
<comment type="caution">
    <text evidence="1">The sequence shown here is derived from an EMBL/GenBank/DDBJ whole genome shotgun (WGS) entry which is preliminary data.</text>
</comment>
<evidence type="ECO:0000313" key="2">
    <source>
        <dbReference type="Proteomes" id="UP000268973"/>
    </source>
</evidence>